<evidence type="ECO:0000256" key="1">
    <source>
        <dbReference type="SAM" id="Phobius"/>
    </source>
</evidence>
<evidence type="ECO:0000313" key="2">
    <source>
        <dbReference type="EMBL" id="NID05121.1"/>
    </source>
</evidence>
<keyword evidence="1" id="KW-0472">Membrane</keyword>
<dbReference type="RefSeq" id="WP_167125322.1">
    <property type="nucleotide sequence ID" value="NZ_JAAQQR010000003.1"/>
</dbReference>
<proteinExistence type="predicted"/>
<feature type="transmembrane region" description="Helical" evidence="1">
    <location>
        <begin position="77"/>
        <end position="96"/>
    </location>
</feature>
<evidence type="ECO:0000313" key="3">
    <source>
        <dbReference type="Proteomes" id="UP001429601"/>
    </source>
</evidence>
<evidence type="ECO:0008006" key="4">
    <source>
        <dbReference type="Google" id="ProtNLM"/>
    </source>
</evidence>
<accession>A0ABX0Q5P3</accession>
<organism evidence="2 3">
    <name type="scientific">Luteibacter jiangsuensis</name>
    <dbReference type="NCBI Taxonomy" id="637577"/>
    <lineage>
        <taxon>Bacteria</taxon>
        <taxon>Pseudomonadati</taxon>
        <taxon>Pseudomonadota</taxon>
        <taxon>Gammaproteobacteria</taxon>
        <taxon>Lysobacterales</taxon>
        <taxon>Rhodanobacteraceae</taxon>
        <taxon>Luteibacter</taxon>
    </lineage>
</organism>
<feature type="transmembrane region" description="Helical" evidence="1">
    <location>
        <begin position="49"/>
        <end position="71"/>
    </location>
</feature>
<dbReference type="Proteomes" id="UP001429601">
    <property type="component" value="Unassembled WGS sequence"/>
</dbReference>
<gene>
    <name evidence="2" type="ORF">HBF26_09505</name>
</gene>
<keyword evidence="1" id="KW-1133">Transmembrane helix</keyword>
<dbReference type="EMBL" id="JAAQQR010000003">
    <property type="protein sequence ID" value="NID05121.1"/>
    <property type="molecule type" value="Genomic_DNA"/>
</dbReference>
<sequence length="112" mass="11975">MTPDDHDLARLLAGADIDTPDPRFVERTHRVIAVEALARLEKTNAWKACVRDLVIAAALVGGMVAASLVLLHHTSDSMLVAPLALGIAFWAALHDWSLPSFDGASRDVTPAP</sequence>
<comment type="caution">
    <text evidence="2">The sequence shown here is derived from an EMBL/GenBank/DDBJ whole genome shotgun (WGS) entry which is preliminary data.</text>
</comment>
<reference evidence="2 3" key="1">
    <citation type="journal article" date="2011" name="Curr. Microbiol.">
        <title>Luteibacter jiangsuensis sp. nov.: a methamidophos-degrading bacterium isolated from a methamidophos-manufacturing factory.</title>
        <authorList>
            <person name="Wang L."/>
            <person name="Wang G.L."/>
            <person name="Li S.P."/>
            <person name="Jiang J.D."/>
        </authorList>
    </citation>
    <scope>NUCLEOTIDE SEQUENCE [LARGE SCALE GENOMIC DNA]</scope>
    <source>
        <strain evidence="2 3">CGMCC 1.10133</strain>
    </source>
</reference>
<keyword evidence="1" id="KW-0812">Transmembrane</keyword>
<protein>
    <recommendedName>
        <fullName evidence="4">DUF3040 domain-containing protein</fullName>
    </recommendedName>
</protein>
<keyword evidence="3" id="KW-1185">Reference proteome</keyword>
<name>A0ABX0Q5P3_9GAMM</name>